<keyword evidence="1" id="KW-0175">Coiled coil</keyword>
<comment type="caution">
    <text evidence="3">The sequence shown here is derived from an EMBL/GenBank/DDBJ whole genome shotgun (WGS) entry which is preliminary data.</text>
</comment>
<accession>A0AAN7CM62</accession>
<evidence type="ECO:0000256" key="1">
    <source>
        <dbReference type="SAM" id="Coils"/>
    </source>
</evidence>
<evidence type="ECO:0000313" key="4">
    <source>
        <dbReference type="Proteomes" id="UP001303647"/>
    </source>
</evidence>
<proteinExistence type="predicted"/>
<gene>
    <name evidence="3" type="ORF">C7999DRAFT_18076</name>
</gene>
<feature type="region of interest" description="Disordered" evidence="2">
    <location>
        <begin position="89"/>
        <end position="110"/>
    </location>
</feature>
<name>A0AAN7CM62_9PEZI</name>
<dbReference type="AlphaFoldDB" id="A0AAN7CM62"/>
<sequence length="318" mass="36634">MAAYLVDRIKGLSQSLARQQKVVDDQQETLHLLQEANGLVDVERLTSVTMEEEKQRWQTARAILDDLNAQLHEAINLWGQLDSVDQHRGEPPWLRLSKPPSPDQSIDQPEDFPGQCESQFISPANLGEPAVGVQRRYQMQWRDRTRASTIQDLFRLDLSRPSQWWMEERSHYALCWPSEQVQLETSAQAVRFNRCCALRHMLPSLNETAPMQSQSYSQEVREDQYYFQDHPSALALPPLYGAQASSSRKGRADPVGSWSEGDYDPDFWQNNLRAEDIWTSPHGQNLVQDEPVSPRTVTAGLSGVRRDRRKLLRSRRQQ</sequence>
<keyword evidence="4" id="KW-1185">Reference proteome</keyword>
<dbReference type="Proteomes" id="UP001303647">
    <property type="component" value="Unassembled WGS sequence"/>
</dbReference>
<dbReference type="EMBL" id="MU857800">
    <property type="protein sequence ID" value="KAK4243592.1"/>
    <property type="molecule type" value="Genomic_DNA"/>
</dbReference>
<feature type="compositionally biased region" description="Basic residues" evidence="2">
    <location>
        <begin position="306"/>
        <end position="318"/>
    </location>
</feature>
<organism evidence="3 4">
    <name type="scientific">Corynascus novoguineensis</name>
    <dbReference type="NCBI Taxonomy" id="1126955"/>
    <lineage>
        <taxon>Eukaryota</taxon>
        <taxon>Fungi</taxon>
        <taxon>Dikarya</taxon>
        <taxon>Ascomycota</taxon>
        <taxon>Pezizomycotina</taxon>
        <taxon>Sordariomycetes</taxon>
        <taxon>Sordariomycetidae</taxon>
        <taxon>Sordariales</taxon>
        <taxon>Chaetomiaceae</taxon>
        <taxon>Corynascus</taxon>
    </lineage>
</organism>
<evidence type="ECO:0000256" key="2">
    <source>
        <dbReference type="SAM" id="MobiDB-lite"/>
    </source>
</evidence>
<reference evidence="3" key="2">
    <citation type="submission" date="2023-05" db="EMBL/GenBank/DDBJ databases">
        <authorList>
            <consortium name="Lawrence Berkeley National Laboratory"/>
            <person name="Steindorff A."/>
            <person name="Hensen N."/>
            <person name="Bonometti L."/>
            <person name="Westerberg I."/>
            <person name="Brannstrom I.O."/>
            <person name="Guillou S."/>
            <person name="Cros-Aarteil S."/>
            <person name="Calhoun S."/>
            <person name="Haridas S."/>
            <person name="Kuo A."/>
            <person name="Mondo S."/>
            <person name="Pangilinan J."/>
            <person name="Riley R."/>
            <person name="Labutti K."/>
            <person name="Andreopoulos B."/>
            <person name="Lipzen A."/>
            <person name="Chen C."/>
            <person name="Yanf M."/>
            <person name="Daum C."/>
            <person name="Ng V."/>
            <person name="Clum A."/>
            <person name="Ohm R."/>
            <person name="Martin F."/>
            <person name="Silar P."/>
            <person name="Natvig D."/>
            <person name="Lalanne C."/>
            <person name="Gautier V."/>
            <person name="Ament-Velasquez S.L."/>
            <person name="Kruys A."/>
            <person name="Hutchinson M.I."/>
            <person name="Powell A.J."/>
            <person name="Barry K."/>
            <person name="Miller A.N."/>
            <person name="Grigoriev I.V."/>
            <person name="Debuchy R."/>
            <person name="Gladieux P."/>
            <person name="Thoren M.H."/>
            <person name="Johannesson H."/>
        </authorList>
    </citation>
    <scope>NUCLEOTIDE SEQUENCE</scope>
    <source>
        <strain evidence="3">CBS 359.72</strain>
    </source>
</reference>
<feature type="region of interest" description="Disordered" evidence="2">
    <location>
        <begin position="280"/>
        <end position="318"/>
    </location>
</feature>
<reference evidence="3" key="1">
    <citation type="journal article" date="2023" name="Mol. Phylogenet. Evol.">
        <title>Genome-scale phylogeny and comparative genomics of the fungal order Sordariales.</title>
        <authorList>
            <person name="Hensen N."/>
            <person name="Bonometti L."/>
            <person name="Westerberg I."/>
            <person name="Brannstrom I.O."/>
            <person name="Guillou S."/>
            <person name="Cros-Aarteil S."/>
            <person name="Calhoun S."/>
            <person name="Haridas S."/>
            <person name="Kuo A."/>
            <person name="Mondo S."/>
            <person name="Pangilinan J."/>
            <person name="Riley R."/>
            <person name="LaButti K."/>
            <person name="Andreopoulos B."/>
            <person name="Lipzen A."/>
            <person name="Chen C."/>
            <person name="Yan M."/>
            <person name="Daum C."/>
            <person name="Ng V."/>
            <person name="Clum A."/>
            <person name="Steindorff A."/>
            <person name="Ohm R.A."/>
            <person name="Martin F."/>
            <person name="Silar P."/>
            <person name="Natvig D.O."/>
            <person name="Lalanne C."/>
            <person name="Gautier V."/>
            <person name="Ament-Velasquez S.L."/>
            <person name="Kruys A."/>
            <person name="Hutchinson M.I."/>
            <person name="Powell A.J."/>
            <person name="Barry K."/>
            <person name="Miller A.N."/>
            <person name="Grigoriev I.V."/>
            <person name="Debuchy R."/>
            <person name="Gladieux P."/>
            <person name="Hiltunen Thoren M."/>
            <person name="Johannesson H."/>
        </authorList>
    </citation>
    <scope>NUCLEOTIDE SEQUENCE</scope>
    <source>
        <strain evidence="3">CBS 359.72</strain>
    </source>
</reference>
<protein>
    <submittedName>
        <fullName evidence="3">Uncharacterized protein</fullName>
    </submittedName>
</protein>
<feature type="coiled-coil region" evidence="1">
    <location>
        <begin position="16"/>
        <end position="70"/>
    </location>
</feature>
<evidence type="ECO:0000313" key="3">
    <source>
        <dbReference type="EMBL" id="KAK4243592.1"/>
    </source>
</evidence>